<name>A0A9P8Y330_9PEZI</name>
<evidence type="ECO:0000313" key="1">
    <source>
        <dbReference type="EMBL" id="KAH7029579.1"/>
    </source>
</evidence>
<dbReference type="Proteomes" id="UP000756346">
    <property type="component" value="Unassembled WGS sequence"/>
</dbReference>
<reference evidence="1" key="1">
    <citation type="journal article" date="2021" name="Nat. Commun.">
        <title>Genetic determinants of endophytism in the Arabidopsis root mycobiome.</title>
        <authorList>
            <person name="Mesny F."/>
            <person name="Miyauchi S."/>
            <person name="Thiergart T."/>
            <person name="Pickel B."/>
            <person name="Atanasova L."/>
            <person name="Karlsson M."/>
            <person name="Huettel B."/>
            <person name="Barry K.W."/>
            <person name="Haridas S."/>
            <person name="Chen C."/>
            <person name="Bauer D."/>
            <person name="Andreopoulos W."/>
            <person name="Pangilinan J."/>
            <person name="LaButti K."/>
            <person name="Riley R."/>
            <person name="Lipzen A."/>
            <person name="Clum A."/>
            <person name="Drula E."/>
            <person name="Henrissat B."/>
            <person name="Kohler A."/>
            <person name="Grigoriev I.V."/>
            <person name="Martin F.M."/>
            <person name="Hacquard S."/>
        </authorList>
    </citation>
    <scope>NUCLEOTIDE SEQUENCE</scope>
    <source>
        <strain evidence="1">MPI-CAGE-CH-0230</strain>
    </source>
</reference>
<comment type="caution">
    <text evidence="1">The sequence shown here is derived from an EMBL/GenBank/DDBJ whole genome shotgun (WGS) entry which is preliminary data.</text>
</comment>
<accession>A0A9P8Y330</accession>
<dbReference type="AlphaFoldDB" id="A0A9P8Y330"/>
<dbReference type="RefSeq" id="XP_046011867.1">
    <property type="nucleotide sequence ID" value="XM_046148261.1"/>
</dbReference>
<proteinExistence type="predicted"/>
<dbReference type="GeneID" id="70177807"/>
<keyword evidence="2" id="KW-1185">Reference proteome</keyword>
<protein>
    <submittedName>
        <fullName evidence="1">Uncharacterized protein</fullName>
    </submittedName>
</protein>
<organism evidence="1 2">
    <name type="scientific">Microdochium trichocladiopsis</name>
    <dbReference type="NCBI Taxonomy" id="1682393"/>
    <lineage>
        <taxon>Eukaryota</taxon>
        <taxon>Fungi</taxon>
        <taxon>Dikarya</taxon>
        <taxon>Ascomycota</taxon>
        <taxon>Pezizomycotina</taxon>
        <taxon>Sordariomycetes</taxon>
        <taxon>Xylariomycetidae</taxon>
        <taxon>Xylariales</taxon>
        <taxon>Microdochiaceae</taxon>
        <taxon>Microdochium</taxon>
    </lineage>
</organism>
<dbReference type="EMBL" id="JAGTJQ010000006">
    <property type="protein sequence ID" value="KAH7029579.1"/>
    <property type="molecule type" value="Genomic_DNA"/>
</dbReference>
<sequence>MHALLYGSGRPLRKYQVMGGSAPSAAPAPRAAKSLTCCLPWPPTLSRLSARGHAHHVHRHTEDSEHETTKLAMSGTRRLSFRPLKQGSRRASTFKRTPGYDVMEVIPAYRLDWRDLEHLLNQWDPHVRFAKKMTVEGDKYVVYLKSKLGSVGHGDLISSNHPF</sequence>
<evidence type="ECO:0000313" key="2">
    <source>
        <dbReference type="Proteomes" id="UP000756346"/>
    </source>
</evidence>
<gene>
    <name evidence="1" type="ORF">B0I36DRAFT_133922</name>
</gene>